<dbReference type="InterPro" id="IPR047141">
    <property type="entry name" value="Stealth"/>
</dbReference>
<dbReference type="Pfam" id="PF00535">
    <property type="entry name" value="Glycos_transf_2"/>
    <property type="match status" value="1"/>
</dbReference>
<keyword evidence="3" id="KW-0270">Exopolysaccharide synthesis</keyword>
<evidence type="ECO:0000259" key="5">
    <source>
        <dbReference type="Pfam" id="PF11380"/>
    </source>
</evidence>
<evidence type="ECO:0000313" key="6">
    <source>
        <dbReference type="EMBL" id="QIM10714.1"/>
    </source>
</evidence>
<evidence type="ECO:0000256" key="1">
    <source>
        <dbReference type="ARBA" id="ARBA00007583"/>
    </source>
</evidence>
<dbReference type="Pfam" id="PF11380">
    <property type="entry name" value="Stealth_CR2"/>
    <property type="match status" value="1"/>
</dbReference>
<dbReference type="GO" id="GO:0000271">
    <property type="term" value="P:polysaccharide biosynthetic process"/>
    <property type="evidence" value="ECO:0007669"/>
    <property type="project" value="UniProtKB-KW"/>
</dbReference>
<dbReference type="PANTHER" id="PTHR24045:SF0">
    <property type="entry name" value="N-ACETYLGLUCOSAMINE-1-PHOSPHOTRANSFERASE SUBUNITS ALPHA_BETA"/>
    <property type="match status" value="1"/>
</dbReference>
<dbReference type="SUPFAM" id="SSF53448">
    <property type="entry name" value="Nucleotide-diphospho-sugar transferases"/>
    <property type="match status" value="1"/>
</dbReference>
<reference evidence="6" key="1">
    <citation type="journal article" date="2020" name="J. ISSAAS">
        <title>Lactobacilli and other gastrointestinal microbiota of Peromyscus leucopus, reservoir host for agents of Lyme disease and other zoonoses in North America.</title>
        <authorList>
            <person name="Milovic A."/>
            <person name="Bassam K."/>
            <person name="Shao H."/>
            <person name="Chatzistamou I."/>
            <person name="Tufts D.M."/>
            <person name="Diuk-Wasser M."/>
            <person name="Barbour A.G."/>
        </authorList>
    </citation>
    <scope>NUCLEOTIDE SEQUENCE</scope>
    <source>
        <strain evidence="6">LL90</strain>
    </source>
</reference>
<dbReference type="AlphaFoldDB" id="A0A6G8F3A3"/>
<organism evidence="6">
    <name type="scientific">uncultured Alphaproteobacteria bacterium</name>
    <dbReference type="NCBI Taxonomy" id="91750"/>
    <lineage>
        <taxon>Bacteria</taxon>
        <taxon>Pseudomonadati</taxon>
        <taxon>Pseudomonadota</taxon>
        <taxon>Alphaproteobacteria</taxon>
        <taxon>environmental samples</taxon>
    </lineage>
</organism>
<evidence type="ECO:0008006" key="7">
    <source>
        <dbReference type="Google" id="ProtNLM"/>
    </source>
</evidence>
<dbReference type="EMBL" id="MN990732">
    <property type="protein sequence ID" value="QIM10714.1"/>
    <property type="molecule type" value="Genomic_DNA"/>
</dbReference>
<accession>A0A6G8F3A3</accession>
<feature type="domain" description="Glycosyltransferase 2-like" evidence="4">
    <location>
        <begin position="328"/>
        <end position="437"/>
    </location>
</feature>
<dbReference type="CDD" id="cd00761">
    <property type="entry name" value="Glyco_tranf_GTA_type"/>
    <property type="match status" value="1"/>
</dbReference>
<dbReference type="Gene3D" id="3.90.550.10">
    <property type="entry name" value="Spore Coat Polysaccharide Biosynthesis Protein SpsA, Chain A"/>
    <property type="match status" value="1"/>
</dbReference>
<dbReference type="GO" id="GO:0016772">
    <property type="term" value="F:transferase activity, transferring phosphorus-containing groups"/>
    <property type="evidence" value="ECO:0007669"/>
    <property type="project" value="InterPro"/>
</dbReference>
<evidence type="ECO:0000259" key="4">
    <source>
        <dbReference type="Pfam" id="PF00535"/>
    </source>
</evidence>
<dbReference type="InterPro" id="IPR021520">
    <property type="entry name" value="Stealth_CR2"/>
</dbReference>
<proteinExistence type="inferred from homology"/>
<dbReference type="InterPro" id="IPR029044">
    <property type="entry name" value="Nucleotide-diphossugar_trans"/>
</dbReference>
<feature type="domain" description="Stealth protein CR2 conserved region 2" evidence="5">
    <location>
        <begin position="40"/>
        <end position="143"/>
    </location>
</feature>
<dbReference type="InterPro" id="IPR001173">
    <property type="entry name" value="Glyco_trans_2-like"/>
</dbReference>
<sequence>MKIDLVYLWCDGNDAAWREKKLFWQKKYGNLDVNAVDDCRFVQHDELKFSLRSVEMYMPWINHIFIVTDGQVPDWLDTENPKISIVDHKEIMPSEALPTFNSNAIETCLHNIPGLSEHFLFANDDTFVARPLKPDFFFAEDGRPYVFLQPFNASHPCLYTRMIHYAQAAVKAKFGKDYPFSPHHNIDAYRVSDIKKCIETFSVDFGRTVRQRFREENTIQRSIYGYFALATNAGIMVKNSMIDRRLPKHQRRRMKKKRENYKISHVCTSPNNIYSIINEFNPGLFCLNDSENLLTEERCKIKWNLAQIFPYPSVFEKKKECQWSYLVSIIIPVCNAAGYLRRCLDSIINQTLQNIEIICVNDGSSDCSMEILKNYAERDKRIKIISFEKIGPGGCRNAGIDAAQGEYICFVDADDYIEATACQKAYAKIKESKAPVLSFNVLEIMAHGVKKGVFFGGNVEKDISWKSIQADFFNNRFACWHLLINHDYLNYHHFYFSADRYYGEELLFMLPLVLSAPKIKLLPDFLYRYCRNNTSLIARDMTARLQLLKTISELRHFLSSKKEYSVLLSGFDEWCCRFAIYAYNDLSEDIIQRHVLCKGLQRLFSDKVYKRFKKQAADVSSVKIFGLPLVKATQFDNVRRFLFCGLPIVSIRSKK</sequence>
<evidence type="ECO:0000256" key="2">
    <source>
        <dbReference type="ARBA" id="ARBA00022679"/>
    </source>
</evidence>
<dbReference type="PANTHER" id="PTHR24045">
    <property type="match status" value="1"/>
</dbReference>
<keyword evidence="2" id="KW-0808">Transferase</keyword>
<evidence type="ECO:0000256" key="3">
    <source>
        <dbReference type="ARBA" id="ARBA00023169"/>
    </source>
</evidence>
<protein>
    <recommendedName>
        <fullName evidence="7">Glycosyltransferase 2-like domain-containing protein</fullName>
    </recommendedName>
</protein>
<name>A0A6G8F3A3_9PROT</name>
<gene>
    <name evidence="6" type="ORF">PlAlph_6060</name>
</gene>
<comment type="similarity">
    <text evidence="1">Belongs to the stealth family.</text>
</comment>